<evidence type="ECO:0000259" key="4">
    <source>
        <dbReference type="Pfam" id="PF03446"/>
    </source>
</evidence>
<dbReference type="InterPro" id="IPR006115">
    <property type="entry name" value="6PGDH_NADP-bd"/>
</dbReference>
<sequence length="297" mass="30876">MKTKIAFLGTGLMGLPMARRLLGAGYQLTVWNRDQSKARPLEAGGAHLAASAAEAVKDATHVITMLTDGDVVENVLFATGVAEALSRGVIVIDMSSIQPRQARAHADRLSALGIFHLDAPVSGGTGGAEAGTLAIMAGGDEQVFEDAKSVLAPMGRAIRVGPSGAGQLAKLANQAIVAIAIGAVSEATLLVSEGGGDLAAFRAALAGGFADSTILQVHGQRMQQDDFVARGRASVQIKDLDNVLIEARSLGIRLPMVEAVRDRFVRLVEELDGGDLDHSALFVELLDLNGRSRSPLA</sequence>
<dbReference type="OrthoDB" id="9812907at2"/>
<feature type="active site" evidence="3">
    <location>
        <position position="170"/>
    </location>
</feature>
<accession>A0A286I9E8</accession>
<dbReference type="InterPro" id="IPR008927">
    <property type="entry name" value="6-PGluconate_DH-like_C_sf"/>
</dbReference>
<dbReference type="Pfam" id="PF14833">
    <property type="entry name" value="NAD_binding_11"/>
    <property type="match status" value="1"/>
</dbReference>
<dbReference type="Proteomes" id="UP000219465">
    <property type="component" value="Unassembled WGS sequence"/>
</dbReference>
<keyword evidence="2" id="KW-0520">NAD</keyword>
<proteinExistence type="predicted"/>
<dbReference type="Pfam" id="PF03446">
    <property type="entry name" value="NAD_binding_2"/>
    <property type="match status" value="1"/>
</dbReference>
<reference evidence="7" key="1">
    <citation type="submission" date="2017-08" db="EMBL/GenBank/DDBJ databases">
        <authorList>
            <person name="Varghese N."/>
            <person name="Submissions S."/>
        </authorList>
    </citation>
    <scope>NUCLEOTIDE SEQUENCE [LARGE SCALE GENOMIC DNA]</scope>
    <source>
        <strain evidence="7">KCTC 23107</strain>
    </source>
</reference>
<evidence type="ECO:0000313" key="7">
    <source>
        <dbReference type="Proteomes" id="UP000219465"/>
    </source>
</evidence>
<dbReference type="GO" id="GO:0016491">
    <property type="term" value="F:oxidoreductase activity"/>
    <property type="evidence" value="ECO:0007669"/>
    <property type="project" value="UniProtKB-KW"/>
</dbReference>
<dbReference type="PIRSF" id="PIRSF000103">
    <property type="entry name" value="HIBADH"/>
    <property type="match status" value="1"/>
</dbReference>
<feature type="domain" description="3-hydroxyisobutyrate dehydrogenase-like NAD-binding" evidence="5">
    <location>
        <begin position="164"/>
        <end position="281"/>
    </location>
</feature>
<dbReference type="AlphaFoldDB" id="A0A286I9E8"/>
<dbReference type="InterPro" id="IPR029154">
    <property type="entry name" value="HIBADH-like_NADP-bd"/>
</dbReference>
<gene>
    <name evidence="6" type="ORF">SAMN05877838_1561</name>
</gene>
<dbReference type="InterPro" id="IPR015815">
    <property type="entry name" value="HIBADH-related"/>
</dbReference>
<dbReference type="GO" id="GO:0051287">
    <property type="term" value="F:NAD binding"/>
    <property type="evidence" value="ECO:0007669"/>
    <property type="project" value="InterPro"/>
</dbReference>
<evidence type="ECO:0000259" key="5">
    <source>
        <dbReference type="Pfam" id="PF14833"/>
    </source>
</evidence>
<organism evidence="6 7">
    <name type="scientific">Hoeflea halophila</name>
    <dbReference type="NCBI Taxonomy" id="714899"/>
    <lineage>
        <taxon>Bacteria</taxon>
        <taxon>Pseudomonadati</taxon>
        <taxon>Pseudomonadota</taxon>
        <taxon>Alphaproteobacteria</taxon>
        <taxon>Hyphomicrobiales</taxon>
        <taxon>Rhizobiaceae</taxon>
        <taxon>Hoeflea</taxon>
    </lineage>
</organism>
<dbReference type="SUPFAM" id="SSF51735">
    <property type="entry name" value="NAD(P)-binding Rossmann-fold domains"/>
    <property type="match status" value="1"/>
</dbReference>
<keyword evidence="1" id="KW-0560">Oxidoreductase</keyword>
<evidence type="ECO:0000256" key="3">
    <source>
        <dbReference type="PIRSR" id="PIRSR000103-1"/>
    </source>
</evidence>
<dbReference type="GO" id="GO:0050661">
    <property type="term" value="F:NADP binding"/>
    <property type="evidence" value="ECO:0007669"/>
    <property type="project" value="InterPro"/>
</dbReference>
<dbReference type="PANTHER" id="PTHR43060:SF15">
    <property type="entry name" value="3-HYDROXYISOBUTYRATE DEHYDROGENASE-LIKE 1, MITOCHONDRIAL-RELATED"/>
    <property type="match status" value="1"/>
</dbReference>
<dbReference type="Gene3D" id="3.40.50.720">
    <property type="entry name" value="NAD(P)-binding Rossmann-like Domain"/>
    <property type="match status" value="1"/>
</dbReference>
<keyword evidence="7" id="KW-1185">Reference proteome</keyword>
<evidence type="ECO:0000256" key="2">
    <source>
        <dbReference type="ARBA" id="ARBA00023027"/>
    </source>
</evidence>
<protein>
    <submittedName>
        <fullName evidence="6">2-hydroxy-3-oxopropionate reductase</fullName>
    </submittedName>
</protein>
<name>A0A286I9E8_9HYPH</name>
<dbReference type="EMBL" id="OCPC01000002">
    <property type="protein sequence ID" value="SOE16681.1"/>
    <property type="molecule type" value="Genomic_DNA"/>
</dbReference>
<dbReference type="RefSeq" id="WP_097106721.1">
    <property type="nucleotide sequence ID" value="NZ_OCPC01000002.1"/>
</dbReference>
<dbReference type="SUPFAM" id="SSF48179">
    <property type="entry name" value="6-phosphogluconate dehydrogenase C-terminal domain-like"/>
    <property type="match status" value="1"/>
</dbReference>
<dbReference type="Gene3D" id="1.10.1040.10">
    <property type="entry name" value="N-(1-d-carboxylethyl)-l-norvaline Dehydrogenase, domain 2"/>
    <property type="match status" value="1"/>
</dbReference>
<evidence type="ECO:0000313" key="6">
    <source>
        <dbReference type="EMBL" id="SOE16681.1"/>
    </source>
</evidence>
<feature type="domain" description="6-phosphogluconate dehydrogenase NADP-binding" evidence="4">
    <location>
        <begin position="4"/>
        <end position="159"/>
    </location>
</feature>
<dbReference type="InterPro" id="IPR013328">
    <property type="entry name" value="6PGD_dom2"/>
</dbReference>
<evidence type="ECO:0000256" key="1">
    <source>
        <dbReference type="ARBA" id="ARBA00023002"/>
    </source>
</evidence>
<dbReference type="InterPro" id="IPR036291">
    <property type="entry name" value="NAD(P)-bd_dom_sf"/>
</dbReference>
<dbReference type="PANTHER" id="PTHR43060">
    <property type="entry name" value="3-HYDROXYISOBUTYRATE DEHYDROGENASE-LIKE 1, MITOCHONDRIAL-RELATED"/>
    <property type="match status" value="1"/>
</dbReference>